<dbReference type="Gene3D" id="2.60.120.10">
    <property type="entry name" value="Jelly Rolls"/>
    <property type="match status" value="4"/>
</dbReference>
<feature type="domain" description="Cyclic nucleotide-binding" evidence="21">
    <location>
        <begin position="451"/>
        <end position="566"/>
    </location>
</feature>
<evidence type="ECO:0000256" key="2">
    <source>
        <dbReference type="ARBA" id="ARBA00006352"/>
    </source>
</evidence>
<proteinExistence type="inferred from homology"/>
<dbReference type="InterPro" id="IPR001849">
    <property type="entry name" value="PH_domain"/>
</dbReference>
<reference evidence="23 24" key="1">
    <citation type="journal article" date="2015" name="Genome Biol. Evol.">
        <title>Comparative Genomics of a Bacterivorous Green Alga Reveals Evolutionary Causalities and Consequences of Phago-Mixotrophic Mode of Nutrition.</title>
        <authorList>
            <person name="Burns J.A."/>
            <person name="Paasch A."/>
            <person name="Narechania A."/>
            <person name="Kim E."/>
        </authorList>
    </citation>
    <scope>NUCLEOTIDE SEQUENCE [LARGE SCALE GENOMIC DNA]</scope>
    <source>
        <strain evidence="23 24">PLY_AMNH</strain>
    </source>
</reference>
<evidence type="ECO:0000256" key="18">
    <source>
        <dbReference type="SAM" id="MobiDB-lite"/>
    </source>
</evidence>
<evidence type="ECO:0000313" key="23">
    <source>
        <dbReference type="EMBL" id="KAK3241718.1"/>
    </source>
</evidence>
<dbReference type="FunFam" id="3.30.200.20:FF:000042">
    <property type="entry name" value="Aurora kinase A"/>
    <property type="match status" value="1"/>
</dbReference>
<name>A0AAE0EUW4_9CHLO</name>
<keyword evidence="7" id="KW-0808">Transferase</keyword>
<feature type="domain" description="Protein kinase" evidence="20">
    <location>
        <begin position="728"/>
        <end position="979"/>
    </location>
</feature>
<dbReference type="GO" id="GO:0005524">
    <property type="term" value="F:ATP binding"/>
    <property type="evidence" value="ECO:0007669"/>
    <property type="project" value="UniProtKB-UniRule"/>
</dbReference>
<feature type="compositionally biased region" description="Acidic residues" evidence="18">
    <location>
        <begin position="114"/>
        <end position="123"/>
    </location>
</feature>
<dbReference type="InterPro" id="IPR000719">
    <property type="entry name" value="Prot_kinase_dom"/>
</dbReference>
<feature type="compositionally biased region" description="Basic residues" evidence="18">
    <location>
        <begin position="140"/>
        <end position="149"/>
    </location>
</feature>
<feature type="binding site" evidence="17">
    <location>
        <position position="757"/>
    </location>
    <ligand>
        <name>ATP</name>
        <dbReference type="ChEBI" id="CHEBI:30616"/>
    </ligand>
</feature>
<dbReference type="PROSITE" id="PS51285">
    <property type="entry name" value="AGC_KINASE_CTER"/>
    <property type="match status" value="1"/>
</dbReference>
<feature type="domain" description="AGC-kinase C-terminal" evidence="22">
    <location>
        <begin position="980"/>
        <end position="1033"/>
    </location>
</feature>
<dbReference type="InterPro" id="IPR018488">
    <property type="entry name" value="cNMP-bd_CS"/>
</dbReference>
<evidence type="ECO:0000313" key="24">
    <source>
        <dbReference type="Proteomes" id="UP001190700"/>
    </source>
</evidence>
<dbReference type="SUPFAM" id="SSF51206">
    <property type="entry name" value="cAMP-binding domain-like"/>
    <property type="match status" value="4"/>
</dbReference>
<sequence>MEYYGKAPKPNEEAKGAVDIDSSFVLQEGKPGQLTFTFEAHQSNKDRERDFELQADDTDSKTIWISSIREALKTVMKPVASPGRNSVKGVLKSGTGAKSSRRISFHPGTKEGEQVEGGDEDENMGSRSSSVASQEETSKGGRHSSKAAPRRGGVSSENSDEIIQEREAGKSVFKSAEALELLREELETIVAFKEAPRHIQVQVMDAMRSVKIEDGETVTKAGEQAKKFFIVGIGNFVNEEKSKSIRGSFGKESLLYDTTYKATIKANGAGTLWTISRQLFQHIMQEGHKARMMEMQNVLARSSFLSELSKGQRENLVAALEWKTFTDQEIIITEGEKGDKFFIIADGTVSVYKQTGAAKKTRGSDADGGFERSSSIGTISCLGQLVATLDAGDFFGEKALLEDEPRAASVVAKGAVECAVLERKHFDDLLGPLKEVMKNNVLFTSMRNCPILDALNNSERQILIDQMQEETFKDGDTIMTQGEVGEKFYIVVYGAVKVYVDNKETGAVSVGQFFGERALLDGSPRGGTVKANGSVRVAVMTRAIFNAHVGDLAIIQTKAKERVLSNRMAVLKKVKLFSTLTTEQMTEISDALVTTEFSKDEMIMEQGMKGDSFYIIESGEVVVTRRMEESNPADKPKQLARLDDDAFFGEAALMKEDGVRNSTVTAVRATKCLVINREMFMKMDFAQNQEIVDALMTRTTRQRAVSRATQEFLDSAAKGFSDLDFDGYETGKTLGCGTFGRVRCVTHRSSGKTFACKILKKSMIDRLGQREHTLNERDCLMEVKHPFVLDMIKSFQTERKLYIIMELIQGGELYNYCQKKGPLPLADVQFYAAQVVSGLQALHDKGYAYRDLKPENILIDKEGYLRIVDFGFAKIIEGQTFTFCGTPDYMAPEILTCRGHDKAADWWAVGVLIFEMLNGEPPFEDDTAIMKHGKVPMVFPEHFSSQASDLIGKLLSPNPRRRLGCLRAGVNEVKEHPFFKDIDWNNLLEKKVKAPYVPPVKASNDLSNFTDDYPDSDEEDNGPIDSGWEDMNF</sequence>
<dbReference type="PROSITE" id="PS00889">
    <property type="entry name" value="CNMP_BINDING_2"/>
    <property type="match status" value="1"/>
</dbReference>
<dbReference type="PROSITE" id="PS00107">
    <property type="entry name" value="PROTEIN_KINASE_ATP"/>
    <property type="match status" value="1"/>
</dbReference>
<dbReference type="EMBL" id="LGRX02033328">
    <property type="protein sequence ID" value="KAK3241718.1"/>
    <property type="molecule type" value="Genomic_DNA"/>
</dbReference>
<feature type="domain" description="Cyclic nucleotide-binding" evidence="21">
    <location>
        <begin position="304"/>
        <end position="438"/>
    </location>
</feature>
<keyword evidence="4" id="KW-0963">Cytoplasm</keyword>
<keyword evidence="24" id="KW-1185">Reference proteome</keyword>
<protein>
    <recommendedName>
        <fullName evidence="14">cGMP-dependent protein kinase</fullName>
        <ecNumber evidence="3">2.7.11.12</ecNumber>
    </recommendedName>
</protein>
<dbReference type="FunFam" id="1.10.510.10:FF:000210">
    <property type="entry name" value="Non-specific serine/threonine protein kinase"/>
    <property type="match status" value="1"/>
</dbReference>
<evidence type="ECO:0000256" key="1">
    <source>
        <dbReference type="ARBA" id="ARBA00001946"/>
    </source>
</evidence>
<dbReference type="PRINTS" id="PR00103">
    <property type="entry name" value="CAMPKINASE"/>
</dbReference>
<feature type="region of interest" description="Disordered" evidence="18">
    <location>
        <begin position="1007"/>
        <end position="1033"/>
    </location>
</feature>
<evidence type="ECO:0000256" key="9">
    <source>
        <dbReference type="ARBA" id="ARBA00022741"/>
    </source>
</evidence>
<keyword evidence="8" id="KW-0479">Metal-binding</keyword>
<evidence type="ECO:0000256" key="6">
    <source>
        <dbReference type="ARBA" id="ARBA00022535"/>
    </source>
</evidence>
<dbReference type="Proteomes" id="UP001190700">
    <property type="component" value="Unassembled WGS sequence"/>
</dbReference>
<dbReference type="Gene3D" id="1.10.510.10">
    <property type="entry name" value="Transferase(Phosphotransferase) domain 1"/>
    <property type="match status" value="1"/>
</dbReference>
<dbReference type="PROSITE" id="PS00108">
    <property type="entry name" value="PROTEIN_KINASE_ST"/>
    <property type="match status" value="1"/>
</dbReference>
<evidence type="ECO:0000256" key="8">
    <source>
        <dbReference type="ARBA" id="ARBA00022723"/>
    </source>
</evidence>
<keyword evidence="9 17" id="KW-0547">Nucleotide-binding</keyword>
<keyword evidence="6" id="KW-0140">cGMP</keyword>
<dbReference type="Gene3D" id="3.30.200.20">
    <property type="entry name" value="Phosphorylase Kinase, domain 1"/>
    <property type="match status" value="1"/>
</dbReference>
<dbReference type="Pfam" id="PF00027">
    <property type="entry name" value="cNMP_binding"/>
    <property type="match status" value="3"/>
</dbReference>
<evidence type="ECO:0000256" key="10">
    <source>
        <dbReference type="ARBA" id="ARBA00022777"/>
    </source>
</evidence>
<dbReference type="Pfam" id="PF00069">
    <property type="entry name" value="Pkinase"/>
    <property type="match status" value="1"/>
</dbReference>
<dbReference type="InterPro" id="IPR017441">
    <property type="entry name" value="Protein_kinase_ATP_BS"/>
</dbReference>
<evidence type="ECO:0000256" key="17">
    <source>
        <dbReference type="PROSITE-ProRule" id="PRU10141"/>
    </source>
</evidence>
<evidence type="ECO:0000259" key="20">
    <source>
        <dbReference type="PROSITE" id="PS50011"/>
    </source>
</evidence>
<evidence type="ECO:0000256" key="4">
    <source>
        <dbReference type="ARBA" id="ARBA00022490"/>
    </source>
</evidence>
<dbReference type="AlphaFoldDB" id="A0AAE0EUW4"/>
<evidence type="ECO:0000256" key="5">
    <source>
        <dbReference type="ARBA" id="ARBA00022527"/>
    </source>
</evidence>
<evidence type="ECO:0000256" key="3">
    <source>
        <dbReference type="ARBA" id="ARBA00012428"/>
    </source>
</evidence>
<evidence type="ECO:0000256" key="12">
    <source>
        <dbReference type="ARBA" id="ARBA00022842"/>
    </source>
</evidence>
<dbReference type="PANTHER" id="PTHR24353:SF37">
    <property type="entry name" value="CAMP-DEPENDENT PROTEIN KINASE CATALYTIC SUBUNIT PRKX"/>
    <property type="match status" value="1"/>
</dbReference>
<dbReference type="InterPro" id="IPR018490">
    <property type="entry name" value="cNMP-bd_dom_sf"/>
</dbReference>
<keyword evidence="13" id="KW-0142">cGMP-binding</keyword>
<dbReference type="GO" id="GO:0005952">
    <property type="term" value="C:cAMP-dependent protein kinase complex"/>
    <property type="evidence" value="ECO:0007669"/>
    <property type="project" value="TreeGrafter"/>
</dbReference>
<dbReference type="InterPro" id="IPR008271">
    <property type="entry name" value="Ser/Thr_kinase_AS"/>
</dbReference>
<evidence type="ECO:0000256" key="15">
    <source>
        <dbReference type="ARBA" id="ARBA00047298"/>
    </source>
</evidence>
<evidence type="ECO:0000259" key="22">
    <source>
        <dbReference type="PROSITE" id="PS51285"/>
    </source>
</evidence>
<feature type="compositionally biased region" description="Polar residues" evidence="18">
    <location>
        <begin position="125"/>
        <end position="135"/>
    </location>
</feature>
<dbReference type="PROSITE" id="PS00888">
    <property type="entry name" value="CNMP_BINDING_1"/>
    <property type="match status" value="1"/>
</dbReference>
<feature type="domain" description="Cyclic nucleotide-binding" evidence="21">
    <location>
        <begin position="576"/>
        <end position="683"/>
    </location>
</feature>
<dbReference type="PROSITE" id="PS50042">
    <property type="entry name" value="CNMP_BINDING_3"/>
    <property type="match status" value="4"/>
</dbReference>
<evidence type="ECO:0000256" key="16">
    <source>
        <dbReference type="ARBA" id="ARBA00047462"/>
    </source>
</evidence>
<dbReference type="GO" id="GO:0046872">
    <property type="term" value="F:metal ion binding"/>
    <property type="evidence" value="ECO:0007669"/>
    <property type="project" value="UniProtKB-KW"/>
</dbReference>
<comment type="cofactor">
    <cofactor evidence="1">
        <name>Mg(2+)</name>
        <dbReference type="ChEBI" id="CHEBI:18420"/>
    </cofactor>
</comment>
<dbReference type="GO" id="GO:0004692">
    <property type="term" value="F:cGMP-dependent protein kinase activity"/>
    <property type="evidence" value="ECO:0007669"/>
    <property type="project" value="UniProtKB-EC"/>
</dbReference>
<accession>A0AAE0EUW4</accession>
<comment type="catalytic activity">
    <reaction evidence="16">
        <text>L-seryl-[protein] + ATP = O-phospho-L-seryl-[protein] + ADP + H(+)</text>
        <dbReference type="Rhea" id="RHEA:17989"/>
        <dbReference type="Rhea" id="RHEA-COMP:9863"/>
        <dbReference type="Rhea" id="RHEA-COMP:11604"/>
        <dbReference type="ChEBI" id="CHEBI:15378"/>
        <dbReference type="ChEBI" id="CHEBI:29999"/>
        <dbReference type="ChEBI" id="CHEBI:30616"/>
        <dbReference type="ChEBI" id="CHEBI:83421"/>
        <dbReference type="ChEBI" id="CHEBI:456216"/>
        <dbReference type="EC" id="2.7.11.12"/>
    </reaction>
</comment>
<dbReference type="CDD" id="cd00038">
    <property type="entry name" value="CAP_ED"/>
    <property type="match status" value="4"/>
</dbReference>
<dbReference type="InterPro" id="IPR011009">
    <property type="entry name" value="Kinase-like_dom_sf"/>
</dbReference>
<dbReference type="PROSITE" id="PS50003">
    <property type="entry name" value="PH_DOMAIN"/>
    <property type="match status" value="1"/>
</dbReference>
<feature type="region of interest" description="Disordered" evidence="18">
    <location>
        <begin position="80"/>
        <end position="160"/>
    </location>
</feature>
<keyword evidence="5" id="KW-0723">Serine/threonine-protein kinase</keyword>
<evidence type="ECO:0000256" key="11">
    <source>
        <dbReference type="ARBA" id="ARBA00022840"/>
    </source>
</evidence>
<feature type="compositionally biased region" description="Acidic residues" evidence="18">
    <location>
        <begin position="1012"/>
        <end position="1022"/>
    </location>
</feature>
<organism evidence="23 24">
    <name type="scientific">Cymbomonas tetramitiformis</name>
    <dbReference type="NCBI Taxonomy" id="36881"/>
    <lineage>
        <taxon>Eukaryota</taxon>
        <taxon>Viridiplantae</taxon>
        <taxon>Chlorophyta</taxon>
        <taxon>Pyramimonadophyceae</taxon>
        <taxon>Pyramimonadales</taxon>
        <taxon>Pyramimonadaceae</taxon>
        <taxon>Cymbomonas</taxon>
    </lineage>
</organism>
<dbReference type="InterPro" id="IPR000595">
    <property type="entry name" value="cNMP-bd_dom"/>
</dbReference>
<dbReference type="PANTHER" id="PTHR24353">
    <property type="entry name" value="CYCLIC NUCLEOTIDE-DEPENDENT PROTEIN KINASE"/>
    <property type="match status" value="1"/>
</dbReference>
<evidence type="ECO:0000259" key="21">
    <source>
        <dbReference type="PROSITE" id="PS50042"/>
    </source>
</evidence>
<dbReference type="SMART" id="SM00100">
    <property type="entry name" value="cNMP"/>
    <property type="match status" value="4"/>
</dbReference>
<comment type="caution">
    <text evidence="23">The sequence shown here is derived from an EMBL/GenBank/DDBJ whole genome shotgun (WGS) entry which is preliminary data.</text>
</comment>
<dbReference type="EC" id="2.7.11.12" evidence="3"/>
<feature type="domain" description="PH" evidence="19">
    <location>
        <begin position="1"/>
        <end position="73"/>
    </location>
</feature>
<dbReference type="SUPFAM" id="SSF56112">
    <property type="entry name" value="Protein kinase-like (PK-like)"/>
    <property type="match status" value="1"/>
</dbReference>
<evidence type="ECO:0000256" key="14">
    <source>
        <dbReference type="ARBA" id="ARBA00024113"/>
    </source>
</evidence>
<dbReference type="InterPro" id="IPR014710">
    <property type="entry name" value="RmlC-like_jellyroll"/>
</dbReference>
<evidence type="ECO:0000259" key="19">
    <source>
        <dbReference type="PROSITE" id="PS50003"/>
    </source>
</evidence>
<comment type="catalytic activity">
    <reaction evidence="15">
        <text>L-threonyl-[protein] + ATP = O-phospho-L-threonyl-[protein] + ADP + H(+)</text>
        <dbReference type="Rhea" id="RHEA:46608"/>
        <dbReference type="Rhea" id="RHEA-COMP:11060"/>
        <dbReference type="Rhea" id="RHEA-COMP:11605"/>
        <dbReference type="ChEBI" id="CHEBI:15378"/>
        <dbReference type="ChEBI" id="CHEBI:30013"/>
        <dbReference type="ChEBI" id="CHEBI:30616"/>
        <dbReference type="ChEBI" id="CHEBI:61977"/>
        <dbReference type="ChEBI" id="CHEBI:456216"/>
        <dbReference type="EC" id="2.7.11.12"/>
    </reaction>
</comment>
<keyword evidence="10" id="KW-0418">Kinase</keyword>
<dbReference type="SMART" id="SM00220">
    <property type="entry name" value="S_TKc"/>
    <property type="match status" value="1"/>
</dbReference>
<comment type="similarity">
    <text evidence="2">Belongs to the protein kinase superfamily. AGC Ser/Thr protein kinase family. cGMP subfamily.</text>
</comment>
<dbReference type="PROSITE" id="PS50011">
    <property type="entry name" value="PROTEIN_KINASE_DOM"/>
    <property type="match status" value="1"/>
</dbReference>
<evidence type="ECO:0000256" key="13">
    <source>
        <dbReference type="ARBA" id="ARBA00022992"/>
    </source>
</evidence>
<dbReference type="SMART" id="SM00133">
    <property type="entry name" value="S_TK_X"/>
    <property type="match status" value="1"/>
</dbReference>
<evidence type="ECO:0000256" key="7">
    <source>
        <dbReference type="ARBA" id="ARBA00022679"/>
    </source>
</evidence>
<dbReference type="GO" id="GO:0030553">
    <property type="term" value="F:cGMP binding"/>
    <property type="evidence" value="ECO:0007669"/>
    <property type="project" value="UniProtKB-KW"/>
</dbReference>
<keyword evidence="12" id="KW-0460">Magnesium</keyword>
<keyword evidence="11 17" id="KW-0067">ATP-binding</keyword>
<dbReference type="GO" id="GO:0004691">
    <property type="term" value="F:cAMP-dependent protein kinase activity"/>
    <property type="evidence" value="ECO:0007669"/>
    <property type="project" value="TreeGrafter"/>
</dbReference>
<dbReference type="InterPro" id="IPR000961">
    <property type="entry name" value="AGC-kinase_C"/>
</dbReference>
<feature type="domain" description="Cyclic nucleotide-binding" evidence="21">
    <location>
        <begin position="191"/>
        <end position="301"/>
    </location>
</feature>
<gene>
    <name evidence="23" type="ORF">CYMTET_48546</name>
</gene>